<evidence type="ECO:0000313" key="2">
    <source>
        <dbReference type="EMBL" id="MBD2770244.1"/>
    </source>
</evidence>
<keyword evidence="1" id="KW-1133">Transmembrane helix</keyword>
<keyword evidence="1" id="KW-0812">Transmembrane</keyword>
<dbReference type="RefSeq" id="WP_191007051.1">
    <property type="nucleotide sequence ID" value="NZ_JACXAD010000031.1"/>
</dbReference>
<organism evidence="2 3">
    <name type="scientific">Hymenobacter montanus</name>
    <dbReference type="NCBI Taxonomy" id="2771359"/>
    <lineage>
        <taxon>Bacteria</taxon>
        <taxon>Pseudomonadati</taxon>
        <taxon>Bacteroidota</taxon>
        <taxon>Cytophagia</taxon>
        <taxon>Cytophagales</taxon>
        <taxon>Hymenobacteraceae</taxon>
        <taxon>Hymenobacter</taxon>
    </lineage>
</organism>
<keyword evidence="1" id="KW-0472">Membrane</keyword>
<dbReference type="AlphaFoldDB" id="A0A927GLJ3"/>
<feature type="transmembrane region" description="Helical" evidence="1">
    <location>
        <begin position="31"/>
        <end position="53"/>
    </location>
</feature>
<feature type="transmembrane region" description="Helical" evidence="1">
    <location>
        <begin position="65"/>
        <end position="88"/>
    </location>
</feature>
<keyword evidence="3" id="KW-1185">Reference proteome</keyword>
<protein>
    <submittedName>
        <fullName evidence="2">Uncharacterized protein</fullName>
    </submittedName>
</protein>
<dbReference type="EMBL" id="JACXAD010000031">
    <property type="protein sequence ID" value="MBD2770244.1"/>
    <property type="molecule type" value="Genomic_DNA"/>
</dbReference>
<evidence type="ECO:0000256" key="1">
    <source>
        <dbReference type="SAM" id="Phobius"/>
    </source>
</evidence>
<evidence type="ECO:0000313" key="3">
    <source>
        <dbReference type="Proteomes" id="UP000612233"/>
    </source>
</evidence>
<proteinExistence type="predicted"/>
<accession>A0A927GLJ3</accession>
<feature type="transmembrane region" description="Helical" evidence="1">
    <location>
        <begin position="100"/>
        <end position="121"/>
    </location>
</feature>
<sequence>MARFLLHLALLTLGLAALIYLLKLQFGPPVVHPYASCVLLLLAVLTGGTYYLTARVTAVKKDYFIAAYFGGVVVRFLGSLLVLGLYLYRAGGVRDTGTMSLLITFFLLYFLYAGFEIWAILSNLRPFSKSG</sequence>
<dbReference type="Proteomes" id="UP000612233">
    <property type="component" value="Unassembled WGS sequence"/>
</dbReference>
<reference evidence="2" key="1">
    <citation type="submission" date="2020-09" db="EMBL/GenBank/DDBJ databases">
        <authorList>
            <person name="Kim M.K."/>
        </authorList>
    </citation>
    <scope>NUCLEOTIDE SEQUENCE</scope>
    <source>
        <strain evidence="2">BT664</strain>
    </source>
</reference>
<gene>
    <name evidence="2" type="ORF">IC235_20350</name>
</gene>
<name>A0A927GLJ3_9BACT</name>
<comment type="caution">
    <text evidence="2">The sequence shown here is derived from an EMBL/GenBank/DDBJ whole genome shotgun (WGS) entry which is preliminary data.</text>
</comment>